<accession>A0A3A3GA59</accession>
<name>A0A3A3GA59_PANTH</name>
<dbReference type="Pfam" id="PF00583">
    <property type="entry name" value="Acetyltransf_1"/>
    <property type="match status" value="1"/>
</dbReference>
<dbReference type="EMBL" id="QYZD01000039">
    <property type="protein sequence ID" value="RJG19151.1"/>
    <property type="molecule type" value="Genomic_DNA"/>
</dbReference>
<dbReference type="OrthoDB" id="9803772at2"/>
<dbReference type="Proteomes" id="UP000266177">
    <property type="component" value="Unassembled WGS sequence"/>
</dbReference>
<dbReference type="RefSeq" id="WP_119796251.1">
    <property type="nucleotide sequence ID" value="NZ_QYZD01000039.1"/>
</dbReference>
<feature type="domain" description="N-acetyltransferase" evidence="1">
    <location>
        <begin position="5"/>
        <end position="172"/>
    </location>
</feature>
<comment type="caution">
    <text evidence="2">The sequence shown here is derived from an EMBL/GenBank/DDBJ whole genome shotgun (WGS) entry which is preliminary data.</text>
</comment>
<keyword evidence="2" id="KW-0808">Transferase</keyword>
<dbReference type="Gene3D" id="3.40.630.30">
    <property type="match status" value="1"/>
</dbReference>
<evidence type="ECO:0000259" key="1">
    <source>
        <dbReference type="PROSITE" id="PS51186"/>
    </source>
</evidence>
<dbReference type="GO" id="GO:0016747">
    <property type="term" value="F:acyltransferase activity, transferring groups other than amino-acyl groups"/>
    <property type="evidence" value="ECO:0007669"/>
    <property type="project" value="InterPro"/>
</dbReference>
<sequence>MADNITIQQLSTVDEAALLDHDCDLSFPWYTSGDYFLQCLDENRQGKRITLLAYVDSDLAGYCHLLHHSSYPYFSENQIPEINDLNVFPRFRRRKVASALFDELEAIAAKTYRCIGLGVGLYRDYGPAQIMYTTRGYVMDGNGATSKNVPVVPGQSAVVDDELLLYLIKDLAVKEEA</sequence>
<proteinExistence type="predicted"/>
<evidence type="ECO:0000313" key="3">
    <source>
        <dbReference type="Proteomes" id="UP000266177"/>
    </source>
</evidence>
<organism evidence="2 3">
    <name type="scientific">Paenibacillus thiaminolyticus</name>
    <name type="common">Bacillus thiaminolyticus</name>
    <dbReference type="NCBI Taxonomy" id="49283"/>
    <lineage>
        <taxon>Bacteria</taxon>
        <taxon>Bacillati</taxon>
        <taxon>Bacillota</taxon>
        <taxon>Bacilli</taxon>
        <taxon>Bacillales</taxon>
        <taxon>Paenibacillaceae</taxon>
        <taxon>Paenibacillus</taxon>
    </lineage>
</organism>
<dbReference type="InterPro" id="IPR000182">
    <property type="entry name" value="GNAT_dom"/>
</dbReference>
<dbReference type="CDD" id="cd04301">
    <property type="entry name" value="NAT_SF"/>
    <property type="match status" value="1"/>
</dbReference>
<gene>
    <name evidence="2" type="ORF">DQX05_26175</name>
</gene>
<dbReference type="InterPro" id="IPR016181">
    <property type="entry name" value="Acyl_CoA_acyltransferase"/>
</dbReference>
<evidence type="ECO:0000313" key="2">
    <source>
        <dbReference type="EMBL" id="RJG19151.1"/>
    </source>
</evidence>
<protein>
    <submittedName>
        <fullName evidence="2">GNAT family N-acetyltransferase</fullName>
    </submittedName>
</protein>
<dbReference type="AlphaFoldDB" id="A0A3A3GA59"/>
<dbReference type="PROSITE" id="PS51186">
    <property type="entry name" value="GNAT"/>
    <property type="match status" value="1"/>
</dbReference>
<reference evidence="2 3" key="1">
    <citation type="submission" date="2018-09" db="EMBL/GenBank/DDBJ databases">
        <title>Paenibacillus SK2017-BO5.</title>
        <authorList>
            <person name="Piskunova J.V."/>
            <person name="Dubiley S.A."/>
            <person name="Severinov K.V."/>
        </authorList>
    </citation>
    <scope>NUCLEOTIDE SEQUENCE [LARGE SCALE GENOMIC DNA]</scope>
    <source>
        <strain evidence="2 3">BO5</strain>
    </source>
</reference>
<dbReference type="SUPFAM" id="SSF55729">
    <property type="entry name" value="Acyl-CoA N-acyltransferases (Nat)"/>
    <property type="match status" value="1"/>
</dbReference>